<dbReference type="EMBL" id="CP032996">
    <property type="protein sequence ID" value="QCI27335.1"/>
    <property type="molecule type" value="Genomic_DNA"/>
</dbReference>
<evidence type="ECO:0000256" key="6">
    <source>
        <dbReference type="SAM" id="MobiDB-lite"/>
    </source>
</evidence>
<dbReference type="SUPFAM" id="SSF52166">
    <property type="entry name" value="Ribosomal protein L4"/>
    <property type="match status" value="1"/>
</dbReference>
<evidence type="ECO:0000256" key="3">
    <source>
        <dbReference type="ARBA" id="ARBA00023274"/>
    </source>
</evidence>
<dbReference type="PANTHER" id="PTHR10746">
    <property type="entry name" value="50S RIBOSOMAL PROTEIN L4"/>
    <property type="match status" value="1"/>
</dbReference>
<dbReference type="GO" id="GO:0003735">
    <property type="term" value="F:structural constituent of ribosome"/>
    <property type="evidence" value="ECO:0007669"/>
    <property type="project" value="InterPro"/>
</dbReference>
<dbReference type="AlphaFoldDB" id="A0A4D6YPR6"/>
<organism evidence="7 8">
    <name type="scientific">Buchnera aphidicola</name>
    <name type="common">Therioaphis trifolii</name>
    <dbReference type="NCBI Taxonomy" id="1241884"/>
    <lineage>
        <taxon>Bacteria</taxon>
        <taxon>Pseudomonadati</taxon>
        <taxon>Pseudomonadota</taxon>
        <taxon>Gammaproteobacteria</taxon>
        <taxon>Enterobacterales</taxon>
        <taxon>Erwiniaceae</taxon>
        <taxon>Buchnera</taxon>
    </lineage>
</organism>
<keyword evidence="8" id="KW-1185">Reference proteome</keyword>
<dbReference type="NCBIfam" id="TIGR03953">
    <property type="entry name" value="rplD_bact"/>
    <property type="match status" value="1"/>
</dbReference>
<evidence type="ECO:0000256" key="2">
    <source>
        <dbReference type="ARBA" id="ARBA00022980"/>
    </source>
</evidence>
<comment type="subunit">
    <text evidence="5">Part of the 50S ribosomal subunit.</text>
</comment>
<comment type="similarity">
    <text evidence="1 5">Belongs to the universal ribosomal protein uL4 family.</text>
</comment>
<keyword evidence="2 5" id="KW-0689">Ribosomal protein</keyword>
<dbReference type="Proteomes" id="UP000298603">
    <property type="component" value="Chromosome"/>
</dbReference>
<evidence type="ECO:0000256" key="1">
    <source>
        <dbReference type="ARBA" id="ARBA00010528"/>
    </source>
</evidence>
<dbReference type="OrthoDB" id="9803201at2"/>
<dbReference type="GO" id="GO:0005840">
    <property type="term" value="C:ribosome"/>
    <property type="evidence" value="ECO:0007669"/>
    <property type="project" value="UniProtKB-KW"/>
</dbReference>
<comment type="function">
    <text evidence="5">One of the primary rRNA binding proteins, this protein initially binds near the 5'-end of the 23S rRNA. It is important during the early stages of 50S assembly. It makes multiple contacts with different domains of the 23S rRNA in the assembled 50S subunit and ribosome.</text>
</comment>
<keyword evidence="5" id="KW-0694">RNA-binding</keyword>
<evidence type="ECO:0000313" key="8">
    <source>
        <dbReference type="Proteomes" id="UP000298603"/>
    </source>
</evidence>
<feature type="region of interest" description="Disordered" evidence="6">
    <location>
        <begin position="41"/>
        <end position="70"/>
    </location>
</feature>
<evidence type="ECO:0000313" key="7">
    <source>
        <dbReference type="EMBL" id="QCI27335.1"/>
    </source>
</evidence>
<protein>
    <recommendedName>
        <fullName evidence="4 5">Large ribosomal subunit protein uL4</fullName>
    </recommendedName>
</protein>
<dbReference type="PANTHER" id="PTHR10746:SF6">
    <property type="entry name" value="LARGE RIBOSOMAL SUBUNIT PROTEIN UL4M"/>
    <property type="match status" value="1"/>
</dbReference>
<dbReference type="InterPro" id="IPR013005">
    <property type="entry name" value="Ribosomal_uL4-like"/>
</dbReference>
<feature type="compositionally biased region" description="Polar residues" evidence="6">
    <location>
        <begin position="41"/>
        <end position="53"/>
    </location>
</feature>
<keyword evidence="3 5" id="KW-0687">Ribonucleoprotein</keyword>
<dbReference type="InterPro" id="IPR002136">
    <property type="entry name" value="Ribosomal_uL4"/>
</dbReference>
<name>A0A4D6YPR6_9GAMM</name>
<proteinExistence type="inferred from homology"/>
<evidence type="ECO:0000256" key="4">
    <source>
        <dbReference type="ARBA" id="ARBA00035244"/>
    </source>
</evidence>
<gene>
    <name evidence="5" type="primary">rplD</name>
    <name evidence="7" type="ORF">D9V81_01815</name>
</gene>
<comment type="function">
    <text evidence="5">Forms part of the polypeptide exit tunnel.</text>
</comment>
<dbReference type="GO" id="GO:0019843">
    <property type="term" value="F:rRNA binding"/>
    <property type="evidence" value="ECO:0007669"/>
    <property type="project" value="UniProtKB-UniRule"/>
</dbReference>
<dbReference type="Pfam" id="PF00573">
    <property type="entry name" value="Ribosomal_L4"/>
    <property type="match status" value="1"/>
</dbReference>
<sequence length="201" mass="22913">MKLLVQDIKSYISVSDNIFNQSFNLSLIHQVITAYLSGARSGNQSQKNKSEVSGSGKKPWRQKGTGRARVGSIRSPLWRSGGVTFAAKPRSYDQKVNKKMYRGALRSIFSTLIRQNRLIIFNNFTILQPKTKILLNELKKISLKEVYIIIEKINKNLFLASRNLYKVSVKDIKSIDPVSLINFKKILITVEAIKKIEEILK</sequence>
<accession>A0A4D6YPR6</accession>
<dbReference type="GO" id="GO:1990904">
    <property type="term" value="C:ribonucleoprotein complex"/>
    <property type="evidence" value="ECO:0007669"/>
    <property type="project" value="UniProtKB-KW"/>
</dbReference>
<evidence type="ECO:0000256" key="5">
    <source>
        <dbReference type="HAMAP-Rule" id="MF_01328"/>
    </source>
</evidence>
<dbReference type="Gene3D" id="3.40.1370.10">
    <property type="match status" value="1"/>
</dbReference>
<dbReference type="InterPro" id="IPR023574">
    <property type="entry name" value="Ribosomal_uL4_dom_sf"/>
</dbReference>
<reference evidence="7 8" key="1">
    <citation type="submission" date="2018-10" db="EMBL/GenBank/DDBJ databases">
        <title>Comparative functional genomics of the obligate endosymbiont Buchnera aphidicola.</title>
        <authorList>
            <person name="Chong R.A."/>
        </authorList>
    </citation>
    <scope>NUCLEOTIDE SEQUENCE [LARGE SCALE GENOMIC DNA]</scope>
    <source>
        <strain evidence="7 8">Tma</strain>
    </source>
</reference>
<dbReference type="GO" id="GO:0006412">
    <property type="term" value="P:translation"/>
    <property type="evidence" value="ECO:0007669"/>
    <property type="project" value="UniProtKB-UniRule"/>
</dbReference>
<keyword evidence="5" id="KW-0699">rRNA-binding</keyword>
<dbReference type="RefSeq" id="WP_158349608.1">
    <property type="nucleotide sequence ID" value="NZ_CP032996.1"/>
</dbReference>
<dbReference type="HAMAP" id="MF_01328_B">
    <property type="entry name" value="Ribosomal_uL4_B"/>
    <property type="match status" value="1"/>
</dbReference>